<dbReference type="SUPFAM" id="SSF51289">
    <property type="entry name" value="Tlp20, baculovirus telokin-like protein"/>
    <property type="match status" value="1"/>
</dbReference>
<accession>A0A140HQD9</accession>
<dbReference type="Pfam" id="PF06088">
    <property type="entry name" value="TLP-20"/>
    <property type="match status" value="1"/>
</dbReference>
<protein>
    <submittedName>
        <fullName evidence="2">TLP-20</fullName>
    </submittedName>
</protein>
<sequence length="229" mass="25240">MYSSVTFTRRSNSFSSKSLYIIRYNIKNITTRIMAANSSDTVNIAAYVTLDKEEFRHTLSFIVQDEYHLKKLTVGAYNINVLDTRLLDGLLEKRCYTIVCGNYNVIYNFTQEKTLRVILFNASPIVLKKHSCIFKIVVPSNKMREPSPQPCRILQENDENDSDEPQAVSHGDSNADSGSRSEEDDDAADGGNGANGAGGAGGAGGAAIDSEDELPAPFKKQRLDDVESN</sequence>
<evidence type="ECO:0000256" key="1">
    <source>
        <dbReference type="SAM" id="MobiDB-lite"/>
    </source>
</evidence>
<dbReference type="EMBL" id="KT626570">
    <property type="protein sequence ID" value="AMO27586.1"/>
    <property type="molecule type" value="Genomic_DNA"/>
</dbReference>
<feature type="compositionally biased region" description="Gly residues" evidence="1">
    <location>
        <begin position="190"/>
        <end position="205"/>
    </location>
</feature>
<feature type="region of interest" description="Disordered" evidence="1">
    <location>
        <begin position="142"/>
        <end position="229"/>
    </location>
</feature>
<dbReference type="CDD" id="cd00235">
    <property type="entry name" value="TLP-20"/>
    <property type="match status" value="1"/>
</dbReference>
<name>A0A140HQD9_NPVLD</name>
<organism evidence="2">
    <name type="scientific">Lymantria dispar multicapsid nuclear polyhedrosis virus</name>
    <name type="common">LdMNPV</name>
    <dbReference type="NCBI Taxonomy" id="10449"/>
    <lineage>
        <taxon>Viruses</taxon>
        <taxon>Viruses incertae sedis</taxon>
        <taxon>Naldaviricetes</taxon>
        <taxon>Lefavirales</taxon>
        <taxon>Baculoviridae</taxon>
        <taxon>Alphabaculovirus</taxon>
        <taxon>Alphabaculovirus lydisparis</taxon>
    </lineage>
</organism>
<dbReference type="InterPro" id="IPR036731">
    <property type="entry name" value="Tlp20_sf"/>
</dbReference>
<evidence type="ECO:0000313" key="2">
    <source>
        <dbReference type="EMBL" id="AMO27586.1"/>
    </source>
</evidence>
<dbReference type="InterPro" id="IPR009092">
    <property type="entry name" value="Telokin-like_Tlp20_baculovir"/>
</dbReference>
<dbReference type="Gene3D" id="2.70.40.20">
    <property type="entry name" value="Baculovirus telokin-like protein 20"/>
    <property type="match status" value="1"/>
</dbReference>
<organismHost>
    <name type="scientific">Lepidoptera</name>
    <name type="common">moths &amp; butterflies</name>
    <dbReference type="NCBI Taxonomy" id="7088"/>
</organismHost>
<reference evidence="2" key="1">
    <citation type="submission" date="2016-03" db="EMBL/GenBank/DDBJ databases">
        <title>Geographic isolates of Lymantria dispar multiple nucleopolyhedrovirus: Genomic analysis and biological activity against different host strains of Lymantria dispar.</title>
        <authorList>
            <person name="Harrison R.L."/>
            <person name="Rowley D.L."/>
            <person name="Keena M.A."/>
        </authorList>
    </citation>
    <scope>NUCLEOTIDE SEQUENCE</scope>
    <source>
        <strain evidence="2">3054</strain>
    </source>
</reference>
<proteinExistence type="predicted"/>